<gene>
    <name evidence="2" type="ORF">NPIL_145471</name>
</gene>
<comment type="caution">
    <text evidence="2">The sequence shown here is derived from an EMBL/GenBank/DDBJ whole genome shotgun (WGS) entry which is preliminary data.</text>
</comment>
<dbReference type="AlphaFoldDB" id="A0A8X6NZV5"/>
<evidence type="ECO:0000256" key="1">
    <source>
        <dbReference type="SAM" id="MobiDB-lite"/>
    </source>
</evidence>
<evidence type="ECO:0000313" key="2">
    <source>
        <dbReference type="EMBL" id="GFT42304.1"/>
    </source>
</evidence>
<accession>A0A8X6NZV5</accession>
<proteinExistence type="predicted"/>
<dbReference type="Proteomes" id="UP000887013">
    <property type="component" value="Unassembled WGS sequence"/>
</dbReference>
<dbReference type="OrthoDB" id="10358660at2759"/>
<sequence>MKVIELFFLASNISFHLSLPSVKGSTGTEPSKGRRDSRKRRADHPIHSFHLPGVWKWRTPSENSECGKDVILKGNEIFKIKATVEPPGAISSAELLRPGNRKTQAELLGGWRGITDVFPLFPPLRTLA</sequence>
<keyword evidence="3" id="KW-1185">Reference proteome</keyword>
<name>A0A8X6NZV5_NEPPI</name>
<organism evidence="2 3">
    <name type="scientific">Nephila pilipes</name>
    <name type="common">Giant wood spider</name>
    <name type="synonym">Nephila maculata</name>
    <dbReference type="NCBI Taxonomy" id="299642"/>
    <lineage>
        <taxon>Eukaryota</taxon>
        <taxon>Metazoa</taxon>
        <taxon>Ecdysozoa</taxon>
        <taxon>Arthropoda</taxon>
        <taxon>Chelicerata</taxon>
        <taxon>Arachnida</taxon>
        <taxon>Araneae</taxon>
        <taxon>Araneomorphae</taxon>
        <taxon>Entelegynae</taxon>
        <taxon>Araneoidea</taxon>
        <taxon>Nephilidae</taxon>
        <taxon>Nephila</taxon>
    </lineage>
</organism>
<protein>
    <submittedName>
        <fullName evidence="2">Uncharacterized protein</fullName>
    </submittedName>
</protein>
<dbReference type="EMBL" id="BMAW01015162">
    <property type="protein sequence ID" value="GFT42304.1"/>
    <property type="molecule type" value="Genomic_DNA"/>
</dbReference>
<reference evidence="2" key="1">
    <citation type="submission" date="2020-08" db="EMBL/GenBank/DDBJ databases">
        <title>Multicomponent nature underlies the extraordinary mechanical properties of spider dragline silk.</title>
        <authorList>
            <person name="Kono N."/>
            <person name="Nakamura H."/>
            <person name="Mori M."/>
            <person name="Yoshida Y."/>
            <person name="Ohtoshi R."/>
            <person name="Malay A.D."/>
            <person name="Moran D.A.P."/>
            <person name="Tomita M."/>
            <person name="Numata K."/>
            <person name="Arakawa K."/>
        </authorList>
    </citation>
    <scope>NUCLEOTIDE SEQUENCE</scope>
</reference>
<evidence type="ECO:0000313" key="3">
    <source>
        <dbReference type="Proteomes" id="UP000887013"/>
    </source>
</evidence>
<feature type="region of interest" description="Disordered" evidence="1">
    <location>
        <begin position="22"/>
        <end position="44"/>
    </location>
</feature>